<reference evidence="1 2" key="1">
    <citation type="submission" date="2023-03" db="EMBL/GenBank/DDBJ databases">
        <authorList>
            <person name="Kaur S."/>
            <person name="Espinosa-Saiz D."/>
            <person name="Velazquez E."/>
            <person name="Menendez E."/>
            <person name="diCenzo G.C."/>
        </authorList>
    </citation>
    <scope>NUCLEOTIDE SEQUENCE [LARGE SCALE GENOMIC DNA]</scope>
    <source>
        <strain evidence="1 2">LMG 24692</strain>
    </source>
</reference>
<dbReference type="RefSeq" id="WP_280659212.1">
    <property type="nucleotide sequence ID" value="NZ_CP120373.1"/>
</dbReference>
<gene>
    <name evidence="1" type="ORF">PZN02_003513</name>
</gene>
<evidence type="ECO:0000313" key="2">
    <source>
        <dbReference type="Proteomes" id="UP001229355"/>
    </source>
</evidence>
<sequence>MTDIVFTIRASVSIEQRARVLTKIQAMPDVELAGPIKRDSSSETLQRIHFARLREHSEATSCLSAIRELPEVESANLPARRGL</sequence>
<proteinExistence type="predicted"/>
<evidence type="ECO:0000313" key="1">
    <source>
        <dbReference type="EMBL" id="WEX87153.1"/>
    </source>
</evidence>
<name>A0ABY8D8D3_9HYPH</name>
<dbReference type="Proteomes" id="UP001229355">
    <property type="component" value="Chromosome 1"/>
</dbReference>
<keyword evidence="2" id="KW-1185">Reference proteome</keyword>
<dbReference type="EMBL" id="CP120373">
    <property type="protein sequence ID" value="WEX87153.1"/>
    <property type="molecule type" value="Genomic_DNA"/>
</dbReference>
<accession>A0ABY8D8D3</accession>
<protein>
    <submittedName>
        <fullName evidence="1">Uncharacterized protein</fullName>
    </submittedName>
</protein>
<organism evidence="1 2">
    <name type="scientific">Sinorhizobium garamanticum</name>
    <dbReference type="NCBI Taxonomy" id="680247"/>
    <lineage>
        <taxon>Bacteria</taxon>
        <taxon>Pseudomonadati</taxon>
        <taxon>Pseudomonadota</taxon>
        <taxon>Alphaproteobacteria</taxon>
        <taxon>Hyphomicrobiales</taxon>
        <taxon>Rhizobiaceae</taxon>
        <taxon>Sinorhizobium/Ensifer group</taxon>
        <taxon>Sinorhizobium</taxon>
    </lineage>
</organism>